<dbReference type="PANTHER" id="PTHR30401:SF0">
    <property type="entry name" value="TRNA 2-SELENOURIDINE SYNTHASE"/>
    <property type="match status" value="1"/>
</dbReference>
<dbReference type="SMART" id="SM00450">
    <property type="entry name" value="RHOD"/>
    <property type="match status" value="1"/>
</dbReference>
<dbReference type="EMBL" id="QYZD01000011">
    <property type="protein sequence ID" value="RJG23289.1"/>
    <property type="molecule type" value="Genomic_DNA"/>
</dbReference>
<proteinExistence type="predicted"/>
<protein>
    <submittedName>
        <fullName evidence="3">tRNA 2-selenouridine(34) synthase MnmH</fullName>
    </submittedName>
</protein>
<comment type="caution">
    <text evidence="3">The sequence shown here is derived from an EMBL/GenBank/DDBJ whole genome shotgun (WGS) entry which is preliminary data.</text>
</comment>
<dbReference type="PROSITE" id="PS50206">
    <property type="entry name" value="RHODANESE_3"/>
    <property type="match status" value="1"/>
</dbReference>
<dbReference type="NCBIfam" id="NF008750">
    <property type="entry name" value="PRK11784.1-2"/>
    <property type="match status" value="1"/>
</dbReference>
<dbReference type="NCBIfam" id="NF008752">
    <property type="entry name" value="PRK11784.1-4"/>
    <property type="match status" value="1"/>
</dbReference>
<dbReference type="InterPro" id="IPR036873">
    <property type="entry name" value="Rhodanese-like_dom_sf"/>
</dbReference>
<dbReference type="SUPFAM" id="SSF52540">
    <property type="entry name" value="P-loop containing nucleoside triphosphate hydrolases"/>
    <property type="match status" value="1"/>
</dbReference>
<keyword evidence="1" id="KW-0711">Selenium</keyword>
<dbReference type="InterPro" id="IPR001763">
    <property type="entry name" value="Rhodanese-like_dom"/>
</dbReference>
<dbReference type="GO" id="GO:0043828">
    <property type="term" value="F:tRNA 2-selenouridine synthase activity"/>
    <property type="evidence" value="ECO:0007669"/>
    <property type="project" value="InterPro"/>
</dbReference>
<feature type="domain" description="Rhodanese" evidence="2">
    <location>
        <begin position="13"/>
        <end position="129"/>
    </location>
</feature>
<name>A0A3A3GH07_PANTH</name>
<dbReference type="Gene3D" id="3.40.50.300">
    <property type="entry name" value="P-loop containing nucleotide triphosphate hydrolases"/>
    <property type="match status" value="1"/>
</dbReference>
<dbReference type="PANTHER" id="PTHR30401">
    <property type="entry name" value="TRNA 2-SELENOURIDINE SYNTHASE"/>
    <property type="match status" value="1"/>
</dbReference>
<dbReference type="Pfam" id="PF00581">
    <property type="entry name" value="Rhodanese"/>
    <property type="match status" value="1"/>
</dbReference>
<evidence type="ECO:0000313" key="3">
    <source>
        <dbReference type="EMBL" id="RJG23289.1"/>
    </source>
</evidence>
<dbReference type="Pfam" id="PF26341">
    <property type="entry name" value="AAA_SelU"/>
    <property type="match status" value="1"/>
</dbReference>
<evidence type="ECO:0000313" key="4">
    <source>
        <dbReference type="Proteomes" id="UP000266177"/>
    </source>
</evidence>
<dbReference type="AlphaFoldDB" id="A0A3A3GH07"/>
<reference evidence="3 4" key="1">
    <citation type="submission" date="2018-09" db="EMBL/GenBank/DDBJ databases">
        <title>Paenibacillus SK2017-BO5.</title>
        <authorList>
            <person name="Piskunova J.V."/>
            <person name="Dubiley S.A."/>
            <person name="Severinov K.V."/>
        </authorList>
    </citation>
    <scope>NUCLEOTIDE SEQUENCE [LARGE SCALE GENOMIC DNA]</scope>
    <source>
        <strain evidence="3 4">BO5</strain>
    </source>
</reference>
<dbReference type="NCBIfam" id="TIGR03167">
    <property type="entry name" value="tRNA_sel_U_synt"/>
    <property type="match status" value="1"/>
</dbReference>
<accession>A0A3A3GH07</accession>
<dbReference type="InterPro" id="IPR058840">
    <property type="entry name" value="AAA_SelU"/>
</dbReference>
<dbReference type="OrthoDB" id="9808735at2"/>
<organism evidence="3 4">
    <name type="scientific">Paenibacillus thiaminolyticus</name>
    <name type="common">Bacillus thiaminolyticus</name>
    <dbReference type="NCBI Taxonomy" id="49283"/>
    <lineage>
        <taxon>Bacteria</taxon>
        <taxon>Bacillati</taxon>
        <taxon>Bacillota</taxon>
        <taxon>Bacilli</taxon>
        <taxon>Bacillales</taxon>
        <taxon>Paenibacillaceae</taxon>
        <taxon>Paenibacillus</taxon>
    </lineage>
</organism>
<dbReference type="Gene3D" id="3.40.250.10">
    <property type="entry name" value="Rhodanese-like domain"/>
    <property type="match status" value="1"/>
</dbReference>
<dbReference type="Proteomes" id="UP000266177">
    <property type="component" value="Unassembled WGS sequence"/>
</dbReference>
<evidence type="ECO:0000256" key="1">
    <source>
        <dbReference type="ARBA" id="ARBA00023266"/>
    </source>
</evidence>
<dbReference type="InterPro" id="IPR027417">
    <property type="entry name" value="P-loop_NTPase"/>
</dbReference>
<evidence type="ECO:0000259" key="2">
    <source>
        <dbReference type="PROSITE" id="PS50206"/>
    </source>
</evidence>
<dbReference type="InterPro" id="IPR017582">
    <property type="entry name" value="SelU"/>
</dbReference>
<dbReference type="SUPFAM" id="SSF52821">
    <property type="entry name" value="Rhodanese/Cell cycle control phosphatase"/>
    <property type="match status" value="1"/>
</dbReference>
<sequence length="350" mass="39538">MQDISLEQCLEKRAAGATLVDVRSPGEYAEFTLPGSINIPLFTDEERAEIGTIYKQVSVEAAKERGLAIASAKLPALYAQFRELKGPVVIYCWRGGMRSRTMATVMSLMGLKTFRLLGGIRSYRRWVQSTLAEYKLQAPCIVLAGHTGTGKTQLLQRLREDGYPVLDLEGLAGHRGSIFGHIGLEPSNQKKFEALLLDELLKLDAEKRPYLLIEGESRRIGKVVLPEFLVQAKRAGTVFTVRMPVQERVRNLMADYQPEQHAEKVKESFEQIRRRMHTPAAREVESALEDGRYDDVATLLLEYYYDPRYEHAALQYDREPIVIDAADVNEAYAKVVPLLRGWNVPQARSV</sequence>
<dbReference type="RefSeq" id="WP_119794159.1">
    <property type="nucleotide sequence ID" value="NZ_QYZD01000011.1"/>
</dbReference>
<dbReference type="GO" id="GO:0002098">
    <property type="term" value="P:tRNA wobble uridine modification"/>
    <property type="evidence" value="ECO:0007669"/>
    <property type="project" value="InterPro"/>
</dbReference>
<gene>
    <name evidence="3" type="primary">mnmH</name>
    <name evidence="3" type="ORF">DQX05_13650</name>
</gene>